<name>A0AAV5PD01_LACDE</name>
<organism evidence="1 2">
    <name type="scientific">Lactobacillus delbrueckii subsp. bulgaricus</name>
    <dbReference type="NCBI Taxonomy" id="1585"/>
    <lineage>
        <taxon>Bacteria</taxon>
        <taxon>Bacillati</taxon>
        <taxon>Bacillota</taxon>
        <taxon>Bacilli</taxon>
        <taxon>Lactobacillales</taxon>
        <taxon>Lactobacillaceae</taxon>
        <taxon>Lactobacillus</taxon>
    </lineage>
</organism>
<dbReference type="Proteomes" id="UP001165243">
    <property type="component" value="Unassembled WGS sequence"/>
</dbReference>
<dbReference type="AlphaFoldDB" id="A0AAV5PD01"/>
<evidence type="ECO:0000313" key="2">
    <source>
        <dbReference type="Proteomes" id="UP001165243"/>
    </source>
</evidence>
<reference evidence="1" key="1">
    <citation type="submission" date="2023-04" db="EMBL/GenBank/DDBJ databases">
        <title>Draft genome sequences of Lactobacillus delbrueckii subsp. bulgaricus ME-900 and ME-901 with improved acid tolerance.</title>
        <authorList>
            <person name="Ishida T."/>
            <person name="Yamamoto E."/>
            <person name="Koizumi A."/>
            <person name="Fujiwara S."/>
            <person name="Makino S."/>
            <person name="Kano H."/>
            <person name="Kimura K."/>
        </authorList>
    </citation>
    <scope>NUCLEOTIDE SEQUENCE</scope>
    <source>
        <strain evidence="1">ME-900</strain>
    </source>
</reference>
<comment type="caution">
    <text evidence="1">The sequence shown here is derived from an EMBL/GenBank/DDBJ whole genome shotgun (WGS) entry which is preliminary data.</text>
</comment>
<accession>A0AAV5PD01</accession>
<proteinExistence type="predicted"/>
<gene>
    <name evidence="1" type="ORF">ME0900_13870</name>
</gene>
<sequence>MGEPAPQFVFQDPNLAELIKQREKVGVTGTAKVSRIILAFLLAQSENASIDNVVYAFEANDLSEEDEALLAQALLKTGR</sequence>
<dbReference type="RefSeq" id="WP_011544232.1">
    <property type="nucleotide sequence ID" value="NZ_BJMY01000027.1"/>
</dbReference>
<protein>
    <submittedName>
        <fullName evidence="1">Uncharacterized protein</fullName>
    </submittedName>
</protein>
<dbReference type="EMBL" id="BSWK01000020">
    <property type="protein sequence ID" value="GMB87014.1"/>
    <property type="molecule type" value="Genomic_DNA"/>
</dbReference>
<evidence type="ECO:0000313" key="1">
    <source>
        <dbReference type="EMBL" id="GMB87014.1"/>
    </source>
</evidence>